<reference evidence="6" key="1">
    <citation type="submission" date="2017-02" db="UniProtKB">
        <authorList>
            <consortium name="WormBaseParasite"/>
        </authorList>
    </citation>
    <scope>IDENTIFICATION</scope>
</reference>
<evidence type="ECO:0000259" key="3">
    <source>
        <dbReference type="Pfam" id="PF14916"/>
    </source>
</evidence>
<name>A0A0R3QKE5_9BILA</name>
<protein>
    <submittedName>
        <fullName evidence="6">CCDC92 domain-containing protein</fullName>
    </submittedName>
</protein>
<dbReference type="InterPro" id="IPR040370">
    <property type="entry name" value="CCDC74A/CCDC74B/CCDC92"/>
</dbReference>
<dbReference type="AlphaFoldDB" id="A0A0R3QKE5"/>
<dbReference type="Proteomes" id="UP000280834">
    <property type="component" value="Unassembled WGS sequence"/>
</dbReference>
<proteinExistence type="predicted"/>
<accession>A0A0R3QKE5</accession>
<keyword evidence="5" id="KW-1185">Reference proteome</keyword>
<reference evidence="4 5" key="2">
    <citation type="submission" date="2018-11" db="EMBL/GenBank/DDBJ databases">
        <authorList>
            <consortium name="Pathogen Informatics"/>
        </authorList>
    </citation>
    <scope>NUCLEOTIDE SEQUENCE [LARGE SCALE GENOMIC DNA]</scope>
</reference>
<dbReference type="EMBL" id="UZAG01015513">
    <property type="protein sequence ID" value="VDO21050.1"/>
    <property type="molecule type" value="Genomic_DNA"/>
</dbReference>
<feature type="domain" description="CCDC92/74 N-terminal" evidence="3">
    <location>
        <begin position="102"/>
        <end position="144"/>
    </location>
</feature>
<evidence type="ECO:0000313" key="6">
    <source>
        <dbReference type="WBParaSite" id="BTMF_0000808301-mRNA-1"/>
    </source>
</evidence>
<evidence type="ECO:0000313" key="5">
    <source>
        <dbReference type="Proteomes" id="UP000280834"/>
    </source>
</evidence>
<dbReference type="Pfam" id="PF14916">
    <property type="entry name" value="CCDC92"/>
    <property type="match status" value="1"/>
</dbReference>
<feature type="coiled-coil region" evidence="2">
    <location>
        <begin position="159"/>
        <end position="225"/>
    </location>
</feature>
<sequence length="374" mass="43230">MKSITDPTLNLKDLIILKFAVPKLELPEKRTASIGIDISKCMAEIQCFDQDVEEATAQVLTKFIPKSELSEIGSLINEICAHRITVAIEKRDDMWRQHETAQISFLQNENSQMLTGLHAEIERLHHHLRDLYRRLYVKKSFDSNTTLENENELLRKRQLQKAEQNTNKLNQELQKCEKKSRDLEQKTNETIRMLKNQLAYQSNRIRQLTDELSERTAQITKLMAQLPFERVAEITGNEIPTRIHFYSQPTIPWYPAPASFFGKKDNNSSHASLIRNISITYPGGRPNVVARKYNYTPSTPRSHHLPSLYSKPRSAPSLAHSIEKPTRLQMLELHDRMSFTRSLYEIRNSFIANSTTYKNSKASISVHESVQNTI</sequence>
<keyword evidence="1 2" id="KW-0175">Coiled coil</keyword>
<gene>
    <name evidence="4" type="ORF">BTMF_LOCUS6164</name>
</gene>
<evidence type="ECO:0000256" key="1">
    <source>
        <dbReference type="ARBA" id="ARBA00023054"/>
    </source>
</evidence>
<organism evidence="6">
    <name type="scientific">Brugia timori</name>
    <dbReference type="NCBI Taxonomy" id="42155"/>
    <lineage>
        <taxon>Eukaryota</taxon>
        <taxon>Metazoa</taxon>
        <taxon>Ecdysozoa</taxon>
        <taxon>Nematoda</taxon>
        <taxon>Chromadorea</taxon>
        <taxon>Rhabditida</taxon>
        <taxon>Spirurina</taxon>
        <taxon>Spiruromorpha</taxon>
        <taxon>Filarioidea</taxon>
        <taxon>Onchocercidae</taxon>
        <taxon>Brugia</taxon>
    </lineage>
</organism>
<evidence type="ECO:0000313" key="4">
    <source>
        <dbReference type="EMBL" id="VDO21050.1"/>
    </source>
</evidence>
<dbReference type="PANTHER" id="PTHR14882:SF1">
    <property type="entry name" value="CCDC92 DOMAIN-CONTAINING PROTEIN"/>
    <property type="match status" value="1"/>
</dbReference>
<evidence type="ECO:0000256" key="2">
    <source>
        <dbReference type="SAM" id="Coils"/>
    </source>
</evidence>
<dbReference type="STRING" id="42155.A0A0R3QKE5"/>
<dbReference type="PANTHER" id="PTHR14882">
    <property type="entry name" value="COILED-COIL DOMAIN-CONTAINING 74A"/>
    <property type="match status" value="1"/>
</dbReference>
<dbReference type="InterPro" id="IPR039496">
    <property type="entry name" value="CCDC92/74_N"/>
</dbReference>
<dbReference type="WBParaSite" id="BTMF_0000808301-mRNA-1">
    <property type="protein sequence ID" value="BTMF_0000808301-mRNA-1"/>
    <property type="gene ID" value="BTMF_0000808301"/>
</dbReference>